<evidence type="ECO:0000313" key="2">
    <source>
        <dbReference type="Proteomes" id="UP000041625"/>
    </source>
</evidence>
<accession>A0AA86WRE6</accession>
<reference evidence="1 2" key="1">
    <citation type="submission" date="2014-06" db="EMBL/GenBank/DDBJ databases">
        <authorList>
            <person name="Le Roux F."/>
        </authorList>
    </citation>
    <scope>NUCLEOTIDE SEQUENCE [LARGE SCALE GENOMIC DNA]</scope>
    <source>
        <strain evidence="1 2">J2-31</strain>
    </source>
</reference>
<gene>
    <name evidence="1" type="ORF">VCR31J2_1270109</name>
</gene>
<dbReference type="EMBL" id="CCKJ01000032">
    <property type="protein sequence ID" value="CDT55741.1"/>
    <property type="molecule type" value="Genomic_DNA"/>
</dbReference>
<organism evidence="1 2">
    <name type="scientific">Vibrio coralliirubri</name>
    <dbReference type="NCBI Taxonomy" id="1516159"/>
    <lineage>
        <taxon>Bacteria</taxon>
        <taxon>Pseudomonadati</taxon>
        <taxon>Pseudomonadota</taxon>
        <taxon>Gammaproteobacteria</taxon>
        <taxon>Vibrionales</taxon>
        <taxon>Vibrionaceae</taxon>
        <taxon>Vibrio</taxon>
    </lineage>
</organism>
<sequence>MVLLKTENPSLRALFERRVNIKADTIYLTIKRKRALKIRALFCIRNQIDRLSECESSEN</sequence>
<protein>
    <submittedName>
        <fullName evidence="1">Uncharacterized protein</fullName>
    </submittedName>
</protein>
<name>A0AA86WRE6_9VIBR</name>
<dbReference type="Proteomes" id="UP000041625">
    <property type="component" value="Unassembled WGS sequence"/>
</dbReference>
<dbReference type="AlphaFoldDB" id="A0AA86WRE6"/>
<proteinExistence type="predicted"/>
<evidence type="ECO:0000313" key="1">
    <source>
        <dbReference type="EMBL" id="CDT55741.1"/>
    </source>
</evidence>
<keyword evidence="2" id="KW-1185">Reference proteome</keyword>
<comment type="caution">
    <text evidence="1">The sequence shown here is derived from an EMBL/GenBank/DDBJ whole genome shotgun (WGS) entry which is preliminary data.</text>
</comment>